<dbReference type="PANTHER" id="PTHR43847:SF1">
    <property type="entry name" value="BLL3993 PROTEIN"/>
    <property type="match status" value="1"/>
</dbReference>
<keyword evidence="2 5" id="KW-0812">Transmembrane</keyword>
<reference evidence="7" key="1">
    <citation type="journal article" date="2019" name="Int. J. Syst. Evol. Microbiol.">
        <title>The Global Catalogue of Microorganisms (GCM) 10K type strain sequencing project: providing services to taxonomists for standard genome sequencing and annotation.</title>
        <authorList>
            <consortium name="The Broad Institute Genomics Platform"/>
            <consortium name="The Broad Institute Genome Sequencing Center for Infectious Disease"/>
            <person name="Wu L."/>
            <person name="Ma J."/>
        </authorList>
    </citation>
    <scope>NUCLEOTIDE SEQUENCE [LARGE SCALE GENOMIC DNA]</scope>
    <source>
        <strain evidence="7">KCTC 13128</strain>
    </source>
</reference>
<evidence type="ECO:0000313" key="7">
    <source>
        <dbReference type="Proteomes" id="UP001595279"/>
    </source>
</evidence>
<evidence type="ECO:0000256" key="3">
    <source>
        <dbReference type="ARBA" id="ARBA00022989"/>
    </source>
</evidence>
<gene>
    <name evidence="6" type="ORF">ACFOGI_01330</name>
</gene>
<dbReference type="RefSeq" id="WP_390267241.1">
    <property type="nucleotide sequence ID" value="NZ_JBHRSA010000004.1"/>
</dbReference>
<sequence>MIAKRNERWMKNKGGVEKEGGHYKLFVLVHVLFFLSIFIEAYVRGVHHLELNHVLLLIFILTQMIRVWCIQSLGRFWNTKIIVNPKFSPVAKGPYKYVKHPNYVVVGIELFVIPLLFGAIYTAILFPFLHILLLAIRIPAEERALAQMEKRG</sequence>
<dbReference type="EMBL" id="JBHRSA010000004">
    <property type="protein sequence ID" value="MFC3038893.1"/>
    <property type="molecule type" value="Genomic_DNA"/>
</dbReference>
<evidence type="ECO:0000256" key="4">
    <source>
        <dbReference type="ARBA" id="ARBA00023136"/>
    </source>
</evidence>
<evidence type="ECO:0000256" key="5">
    <source>
        <dbReference type="SAM" id="Phobius"/>
    </source>
</evidence>
<feature type="transmembrane region" description="Helical" evidence="5">
    <location>
        <begin position="21"/>
        <end position="39"/>
    </location>
</feature>
<name>A0ABV7CRG9_9BACI</name>
<comment type="subcellular location">
    <subcellularLocation>
        <location evidence="1">Membrane</location>
        <topology evidence="1">Multi-pass membrane protein</topology>
    </subcellularLocation>
</comment>
<dbReference type="InterPro" id="IPR052527">
    <property type="entry name" value="Metal_cation-efflux_comp"/>
</dbReference>
<feature type="transmembrane region" description="Helical" evidence="5">
    <location>
        <begin position="103"/>
        <end position="136"/>
    </location>
</feature>
<keyword evidence="4 5" id="KW-0472">Membrane</keyword>
<comment type="caution">
    <text evidence="6">The sequence shown here is derived from an EMBL/GenBank/DDBJ whole genome shotgun (WGS) entry which is preliminary data.</text>
</comment>
<dbReference type="InterPro" id="IPR007269">
    <property type="entry name" value="ICMT_MeTrfase"/>
</dbReference>
<dbReference type="Proteomes" id="UP001595279">
    <property type="component" value="Unassembled WGS sequence"/>
</dbReference>
<protein>
    <submittedName>
        <fullName evidence="6">Isoprenylcysteine carboxyl methyltransferase family protein</fullName>
    </submittedName>
</protein>
<organism evidence="6 7">
    <name type="scientific">Virgibacillus xinjiangensis</name>
    <dbReference type="NCBI Taxonomy" id="393090"/>
    <lineage>
        <taxon>Bacteria</taxon>
        <taxon>Bacillati</taxon>
        <taxon>Bacillota</taxon>
        <taxon>Bacilli</taxon>
        <taxon>Bacillales</taxon>
        <taxon>Bacillaceae</taxon>
        <taxon>Virgibacillus</taxon>
    </lineage>
</organism>
<dbReference type="GO" id="GO:0032259">
    <property type="term" value="P:methylation"/>
    <property type="evidence" value="ECO:0007669"/>
    <property type="project" value="UniProtKB-KW"/>
</dbReference>
<evidence type="ECO:0000313" key="6">
    <source>
        <dbReference type="EMBL" id="MFC3038893.1"/>
    </source>
</evidence>
<dbReference type="GO" id="GO:0008168">
    <property type="term" value="F:methyltransferase activity"/>
    <property type="evidence" value="ECO:0007669"/>
    <property type="project" value="UniProtKB-KW"/>
</dbReference>
<dbReference type="PANTHER" id="PTHR43847">
    <property type="entry name" value="BLL3993 PROTEIN"/>
    <property type="match status" value="1"/>
</dbReference>
<keyword evidence="7" id="KW-1185">Reference proteome</keyword>
<dbReference type="Pfam" id="PF04140">
    <property type="entry name" value="ICMT"/>
    <property type="match status" value="1"/>
</dbReference>
<keyword evidence="3 5" id="KW-1133">Transmembrane helix</keyword>
<accession>A0ABV7CRG9</accession>
<evidence type="ECO:0000256" key="2">
    <source>
        <dbReference type="ARBA" id="ARBA00022692"/>
    </source>
</evidence>
<feature type="transmembrane region" description="Helical" evidence="5">
    <location>
        <begin position="51"/>
        <end position="70"/>
    </location>
</feature>
<dbReference type="Gene3D" id="1.20.120.1630">
    <property type="match status" value="1"/>
</dbReference>
<keyword evidence="6" id="KW-0808">Transferase</keyword>
<keyword evidence="6" id="KW-0489">Methyltransferase</keyword>
<evidence type="ECO:0000256" key="1">
    <source>
        <dbReference type="ARBA" id="ARBA00004141"/>
    </source>
</evidence>
<proteinExistence type="predicted"/>